<gene>
    <name evidence="2" type="ORF">CCMA1212_002534</name>
</gene>
<feature type="region of interest" description="Disordered" evidence="1">
    <location>
        <begin position="44"/>
        <end position="68"/>
    </location>
</feature>
<proteinExistence type="predicted"/>
<name>A0ABY2HCX6_9HYPO</name>
<dbReference type="RefSeq" id="XP_073560924.1">
    <property type="nucleotide sequence ID" value="XM_073699915.1"/>
</dbReference>
<keyword evidence="3" id="KW-1185">Reference proteome</keyword>
<comment type="caution">
    <text evidence="2">The sequence shown here is derived from an EMBL/GenBank/DDBJ whole genome shotgun (WGS) entry which is preliminary data.</text>
</comment>
<dbReference type="GeneID" id="300574365"/>
<dbReference type="Proteomes" id="UP001642720">
    <property type="component" value="Unassembled WGS sequence"/>
</dbReference>
<evidence type="ECO:0000256" key="1">
    <source>
        <dbReference type="SAM" id="MobiDB-lite"/>
    </source>
</evidence>
<evidence type="ECO:0000313" key="2">
    <source>
        <dbReference type="EMBL" id="TFB04723.1"/>
    </source>
</evidence>
<dbReference type="EMBL" id="PPTA01000003">
    <property type="protein sequence ID" value="TFB04723.1"/>
    <property type="molecule type" value="Genomic_DNA"/>
</dbReference>
<evidence type="ECO:0000313" key="3">
    <source>
        <dbReference type="Proteomes" id="UP001642720"/>
    </source>
</evidence>
<accession>A0ABY2HCX6</accession>
<organism evidence="2 3">
    <name type="scientific">Trichoderma ghanense</name>
    <dbReference type="NCBI Taxonomy" id="65468"/>
    <lineage>
        <taxon>Eukaryota</taxon>
        <taxon>Fungi</taxon>
        <taxon>Dikarya</taxon>
        <taxon>Ascomycota</taxon>
        <taxon>Pezizomycotina</taxon>
        <taxon>Sordariomycetes</taxon>
        <taxon>Hypocreomycetidae</taxon>
        <taxon>Hypocreales</taxon>
        <taxon>Hypocreaceae</taxon>
        <taxon>Trichoderma</taxon>
    </lineage>
</organism>
<sequence length="68" mass="7607">MHQPTPGHIVWKPMEIVLKQQGIVCGLSSKLLSRPHHFSRGMSLARMAPHGASTEQQRRIPGGDPYEH</sequence>
<reference evidence="2 3" key="1">
    <citation type="submission" date="2018-01" db="EMBL/GenBank/DDBJ databases">
        <title>Genome characterization of the sugarcane-associated fungus Trichoderma ghanense CCMA-1212 and their application in lignocelulose bioconversion.</title>
        <authorList>
            <person name="Steindorff A.S."/>
            <person name="Mendes T.D."/>
            <person name="Vilela E.S.D."/>
            <person name="Rodrigues D.S."/>
            <person name="Formighieri E.F."/>
            <person name="Melo I.S."/>
            <person name="Favaro L.C.L."/>
        </authorList>
    </citation>
    <scope>NUCLEOTIDE SEQUENCE [LARGE SCALE GENOMIC DNA]</scope>
    <source>
        <strain evidence="2 3">CCMA-1212</strain>
    </source>
</reference>
<protein>
    <submittedName>
        <fullName evidence="2">Uncharacterized protein</fullName>
    </submittedName>
</protein>